<dbReference type="SMART" id="SM00530">
    <property type="entry name" value="HTH_XRE"/>
    <property type="match status" value="1"/>
</dbReference>
<dbReference type="CDD" id="cd00093">
    <property type="entry name" value="HTH_XRE"/>
    <property type="match status" value="1"/>
</dbReference>
<organism evidence="2 3">
    <name type="scientific">Candidatus Methylumidiphilus alinenensis</name>
    <dbReference type="NCBI Taxonomy" id="2202197"/>
    <lineage>
        <taxon>Bacteria</taxon>
        <taxon>Pseudomonadati</taxon>
        <taxon>Pseudomonadota</taxon>
        <taxon>Gammaproteobacteria</taxon>
        <taxon>Methylococcales</taxon>
        <taxon>Candidatus Methylumidiphilus</taxon>
    </lineage>
</organism>
<reference evidence="2 3" key="1">
    <citation type="journal article" date="2018" name="Aquat. Microb. Ecol.">
        <title>Gammaproteobacterial methanotrophs dominate.</title>
        <authorList>
            <person name="Rissanen A.J."/>
            <person name="Saarenheimo J."/>
            <person name="Tiirola M."/>
            <person name="Peura S."/>
            <person name="Aalto S.L."/>
            <person name="Karvinen A."/>
            <person name="Nykanen H."/>
        </authorList>
    </citation>
    <scope>NUCLEOTIDE SEQUENCE [LARGE SCALE GENOMIC DNA]</scope>
    <source>
        <strain evidence="2">AMbin10</strain>
    </source>
</reference>
<accession>A0A2W4QGW5</accession>
<dbReference type="InterPro" id="IPR001387">
    <property type="entry name" value="Cro/C1-type_HTH"/>
</dbReference>
<dbReference type="Proteomes" id="UP000249396">
    <property type="component" value="Unassembled WGS sequence"/>
</dbReference>
<proteinExistence type="predicted"/>
<dbReference type="SUPFAM" id="SSF47413">
    <property type="entry name" value="lambda repressor-like DNA-binding domains"/>
    <property type="match status" value="1"/>
</dbReference>
<protein>
    <submittedName>
        <fullName evidence="2">XRE family transcriptional regulator</fullName>
    </submittedName>
</protein>
<dbReference type="Gene3D" id="1.10.260.40">
    <property type="entry name" value="lambda repressor-like DNA-binding domains"/>
    <property type="match status" value="1"/>
</dbReference>
<evidence type="ECO:0000313" key="3">
    <source>
        <dbReference type="Proteomes" id="UP000249396"/>
    </source>
</evidence>
<evidence type="ECO:0000259" key="1">
    <source>
        <dbReference type="PROSITE" id="PS50943"/>
    </source>
</evidence>
<feature type="domain" description="HTH cro/C1-type" evidence="1">
    <location>
        <begin position="18"/>
        <end position="72"/>
    </location>
</feature>
<dbReference type="EMBL" id="QJPH01000571">
    <property type="protein sequence ID" value="PZN69739.1"/>
    <property type="molecule type" value="Genomic_DNA"/>
</dbReference>
<sequence>MHKKTIHSNEYSRLVEMLTSERKRLGLSQSEVAIAIDLTQSDVSKLENQERRMDVLEFKRIIHLYRVSENPRFYCQILNFFGLSNDEG</sequence>
<dbReference type="PROSITE" id="PS50943">
    <property type="entry name" value="HTH_CROC1"/>
    <property type="match status" value="1"/>
</dbReference>
<dbReference type="AlphaFoldDB" id="A0A2W4QGW5"/>
<dbReference type="InterPro" id="IPR010982">
    <property type="entry name" value="Lambda_DNA-bd_dom_sf"/>
</dbReference>
<dbReference type="GO" id="GO:0003677">
    <property type="term" value="F:DNA binding"/>
    <property type="evidence" value="ECO:0007669"/>
    <property type="project" value="InterPro"/>
</dbReference>
<evidence type="ECO:0000313" key="2">
    <source>
        <dbReference type="EMBL" id="PZN69739.1"/>
    </source>
</evidence>
<dbReference type="Pfam" id="PF01381">
    <property type="entry name" value="HTH_3"/>
    <property type="match status" value="1"/>
</dbReference>
<gene>
    <name evidence="2" type="ORF">DM484_29285</name>
</gene>
<name>A0A2W4QGW5_9GAMM</name>
<comment type="caution">
    <text evidence="2">The sequence shown here is derived from an EMBL/GenBank/DDBJ whole genome shotgun (WGS) entry which is preliminary data.</text>
</comment>